<evidence type="ECO:0000313" key="10">
    <source>
        <dbReference type="EMBL" id="KAK1380378.1"/>
    </source>
</evidence>
<evidence type="ECO:0000256" key="3">
    <source>
        <dbReference type="ARBA" id="ARBA00023002"/>
    </source>
</evidence>
<dbReference type="Gene3D" id="2.60.120.330">
    <property type="entry name" value="B-lactam Antibiotic, Isopenicillin N Synthase, Chain"/>
    <property type="match status" value="1"/>
</dbReference>
<keyword evidence="2" id="KW-0223">Dioxygenase</keyword>
<evidence type="ECO:0000256" key="5">
    <source>
        <dbReference type="ARBA" id="ARBA00052204"/>
    </source>
</evidence>
<organism evidence="10 11">
    <name type="scientific">Heracleum sosnowskyi</name>
    <dbReference type="NCBI Taxonomy" id="360622"/>
    <lineage>
        <taxon>Eukaryota</taxon>
        <taxon>Viridiplantae</taxon>
        <taxon>Streptophyta</taxon>
        <taxon>Embryophyta</taxon>
        <taxon>Tracheophyta</taxon>
        <taxon>Spermatophyta</taxon>
        <taxon>Magnoliopsida</taxon>
        <taxon>eudicotyledons</taxon>
        <taxon>Gunneridae</taxon>
        <taxon>Pentapetalae</taxon>
        <taxon>asterids</taxon>
        <taxon>campanulids</taxon>
        <taxon>Apiales</taxon>
        <taxon>Apiaceae</taxon>
        <taxon>Apioideae</taxon>
        <taxon>apioid superclade</taxon>
        <taxon>Tordylieae</taxon>
        <taxon>Tordyliinae</taxon>
        <taxon>Heracleum</taxon>
    </lineage>
</organism>
<dbReference type="AlphaFoldDB" id="A0AAD8I7W0"/>
<evidence type="ECO:0000259" key="9">
    <source>
        <dbReference type="PROSITE" id="PS51471"/>
    </source>
</evidence>
<evidence type="ECO:0000256" key="2">
    <source>
        <dbReference type="ARBA" id="ARBA00022964"/>
    </source>
</evidence>
<evidence type="ECO:0000256" key="6">
    <source>
        <dbReference type="ARBA" id="ARBA00061282"/>
    </source>
</evidence>
<dbReference type="PROSITE" id="PS51471">
    <property type="entry name" value="FE2OG_OXY"/>
    <property type="match status" value="1"/>
</dbReference>
<dbReference type="Pfam" id="PF14226">
    <property type="entry name" value="DIOX_N"/>
    <property type="match status" value="1"/>
</dbReference>
<reference evidence="10" key="1">
    <citation type="submission" date="2023-02" db="EMBL/GenBank/DDBJ databases">
        <title>Genome of toxic invasive species Heracleum sosnowskyi carries increased number of genes despite the absence of recent whole-genome duplications.</title>
        <authorList>
            <person name="Schelkunov M."/>
            <person name="Shtratnikova V."/>
            <person name="Makarenko M."/>
            <person name="Klepikova A."/>
            <person name="Omelchenko D."/>
            <person name="Novikova G."/>
            <person name="Obukhova E."/>
            <person name="Bogdanov V."/>
            <person name="Penin A."/>
            <person name="Logacheva M."/>
        </authorList>
    </citation>
    <scope>NUCLEOTIDE SEQUENCE</scope>
    <source>
        <strain evidence="10">Hsosn_3</strain>
        <tissue evidence="10">Leaf</tissue>
    </source>
</reference>
<keyword evidence="11" id="KW-1185">Reference proteome</keyword>
<comment type="catalytic activity">
    <reaction evidence="5">
        <text>gibberellin A1 + 2-oxoglutarate + O2 = gibberellin A8 + succinate + CO2</text>
        <dbReference type="Rhea" id="RHEA:15005"/>
        <dbReference type="ChEBI" id="CHEBI:15379"/>
        <dbReference type="ChEBI" id="CHEBI:16526"/>
        <dbReference type="ChEBI" id="CHEBI:16810"/>
        <dbReference type="ChEBI" id="CHEBI:30031"/>
        <dbReference type="ChEBI" id="CHEBI:58524"/>
        <dbReference type="ChEBI" id="CHEBI:58594"/>
        <dbReference type="EC" id="1.14.11.13"/>
    </reaction>
</comment>
<dbReference type="InterPro" id="IPR005123">
    <property type="entry name" value="Oxoglu/Fe-dep_dioxygenase_dom"/>
</dbReference>
<gene>
    <name evidence="10" type="ORF">POM88_027122</name>
</gene>
<dbReference type="PANTHER" id="PTHR47990">
    <property type="entry name" value="2-OXOGLUTARATE (2OG) AND FE(II)-DEPENDENT OXYGENASE SUPERFAMILY PROTEIN-RELATED"/>
    <property type="match status" value="1"/>
</dbReference>
<accession>A0AAD8I7W0</accession>
<dbReference type="InterPro" id="IPR026992">
    <property type="entry name" value="DIOX_N"/>
</dbReference>
<evidence type="ECO:0000256" key="8">
    <source>
        <dbReference type="RuleBase" id="RU003682"/>
    </source>
</evidence>
<protein>
    <recommendedName>
        <fullName evidence="7">gibberellin 2beta-dioxygenase</fullName>
        <ecNumber evidence="7">1.14.11.13</ecNumber>
    </recommendedName>
</protein>
<keyword evidence="4 8" id="KW-0408">Iron</keyword>
<keyword evidence="3 8" id="KW-0560">Oxidoreductase</keyword>
<dbReference type="EC" id="1.14.11.13" evidence="7"/>
<dbReference type="Proteomes" id="UP001237642">
    <property type="component" value="Unassembled WGS sequence"/>
</dbReference>
<dbReference type="InterPro" id="IPR044861">
    <property type="entry name" value="IPNS-like_FE2OG_OXY"/>
</dbReference>
<dbReference type="Pfam" id="PF03171">
    <property type="entry name" value="2OG-FeII_Oxy"/>
    <property type="match status" value="1"/>
</dbReference>
<name>A0AAD8I7W0_9APIA</name>
<reference evidence="10" key="2">
    <citation type="submission" date="2023-05" db="EMBL/GenBank/DDBJ databases">
        <authorList>
            <person name="Schelkunov M.I."/>
        </authorList>
    </citation>
    <scope>NUCLEOTIDE SEQUENCE</scope>
    <source>
        <strain evidence="10">Hsosn_3</strain>
        <tissue evidence="10">Leaf</tissue>
    </source>
</reference>
<dbReference type="SUPFAM" id="SSF51197">
    <property type="entry name" value="Clavaminate synthase-like"/>
    <property type="match status" value="1"/>
</dbReference>
<comment type="similarity">
    <text evidence="6">Belongs to the iron/ascorbate-dependent oxidoreductase family. GA2OX subfamily.</text>
</comment>
<dbReference type="GO" id="GO:0046872">
    <property type="term" value="F:metal ion binding"/>
    <property type="evidence" value="ECO:0007669"/>
    <property type="project" value="UniProtKB-KW"/>
</dbReference>
<dbReference type="EMBL" id="JAUIZM010000006">
    <property type="protein sequence ID" value="KAK1380378.1"/>
    <property type="molecule type" value="Genomic_DNA"/>
</dbReference>
<sequence length="332" mass="37201">MVLATSSPAILKFEKNQEIQIPVIDFSAERSEVCKQISKACEEYGFFKVINHGVSEDFIKKMEDESLKFFGKSALEKQAAGPAIPWGYGRKNIGFNGDTGEIEYLLLSVNPVSISQVSQVVSNATDPIHFSSAVNDYVEAVKKLACNILEMMAEGLGMTDSSVFSRLIRADDSDLLLRFNHYPPYDHHLNTNSIGFGEHTDPQILTILRSNCVSGLQISIEDGVWIPVTSDPSACFVNVGDLLQVMTNGRLMSVRHRAVNDPSKSRLSFGYFSGPPLHAKITVLPEFITLDKPSLYKHFTWADFKKTAYSLRLKENRLKFYELSSNDDQHEY</sequence>
<dbReference type="InterPro" id="IPR027443">
    <property type="entry name" value="IPNS-like_sf"/>
</dbReference>
<keyword evidence="1 8" id="KW-0479">Metal-binding</keyword>
<evidence type="ECO:0000256" key="1">
    <source>
        <dbReference type="ARBA" id="ARBA00022723"/>
    </source>
</evidence>
<evidence type="ECO:0000256" key="7">
    <source>
        <dbReference type="ARBA" id="ARBA00066708"/>
    </source>
</evidence>
<dbReference type="FunFam" id="2.60.120.330:FF:000025">
    <property type="entry name" value="Gibberellin 2-beta-dioxygenase 2"/>
    <property type="match status" value="1"/>
</dbReference>
<proteinExistence type="inferred from homology"/>
<dbReference type="InterPro" id="IPR050231">
    <property type="entry name" value="Iron_ascorbate_oxido_reductase"/>
</dbReference>
<evidence type="ECO:0000256" key="4">
    <source>
        <dbReference type="ARBA" id="ARBA00023004"/>
    </source>
</evidence>
<comment type="caution">
    <text evidence="10">The sequence shown here is derived from an EMBL/GenBank/DDBJ whole genome shotgun (WGS) entry which is preliminary data.</text>
</comment>
<dbReference type="GO" id="GO:0009685">
    <property type="term" value="P:gibberellin metabolic process"/>
    <property type="evidence" value="ECO:0007669"/>
    <property type="project" value="UniProtKB-ARBA"/>
</dbReference>
<dbReference type="GO" id="GO:0045543">
    <property type="term" value="F:gibberellin 2-beta-dioxygenase activity"/>
    <property type="evidence" value="ECO:0007669"/>
    <property type="project" value="UniProtKB-EC"/>
</dbReference>
<feature type="domain" description="Fe2OG dioxygenase" evidence="9">
    <location>
        <begin position="172"/>
        <end position="275"/>
    </location>
</feature>
<evidence type="ECO:0000313" key="11">
    <source>
        <dbReference type="Proteomes" id="UP001237642"/>
    </source>
</evidence>